<feature type="coiled-coil region" evidence="1">
    <location>
        <begin position="104"/>
        <end position="145"/>
    </location>
</feature>
<dbReference type="Gene3D" id="1.10.287.470">
    <property type="entry name" value="Helix hairpin bin"/>
    <property type="match status" value="1"/>
</dbReference>
<sequence>MPRQLFTPRRLLWALAALVALGLLIWALRPAPVRVNTVTVQSAPFVDSVNEEGRTRLRDTWHVTAPITGYLRRVMLEVGDAVEKGQVLFRLEPSPAPALDARSREQAEDALQAARARLHAAEANLETARAERRFAEAEYRRYQRLHERNLVSTADLEHRESLRDRQRALERAAASSVEAASFEVESARAMLAVTSGQRSGTDQPMLEVAAPVAGVVLERFRCCEGTVDAGQPILEIGRLADMEILVDLLSMDAVRLKPGMDVRITGWGGTPLSGSVRRIEPAGFTRTSALGVDEQRVPVVIDFAEGTDAAARGLGTGFRVEVEFLIWQGDDVLQVPTSALFRDAGRWAAYVVEADRARLRHLEIGRQSGLVSQVLSGLEPGEHIVTHPGDALTDGAAVTRGD</sequence>
<dbReference type="Gene3D" id="2.40.420.20">
    <property type="match status" value="1"/>
</dbReference>
<comment type="caution">
    <text evidence="3">The sequence shown here is derived from an EMBL/GenBank/DDBJ whole genome shotgun (WGS) entry which is preliminary data.</text>
</comment>
<dbReference type="InterPro" id="IPR058637">
    <property type="entry name" value="YknX-like_C"/>
</dbReference>
<accession>A0ABV1N9J1</accession>
<dbReference type="PANTHER" id="PTHR30469:SF15">
    <property type="entry name" value="HLYD FAMILY OF SECRETION PROTEINS"/>
    <property type="match status" value="1"/>
</dbReference>
<dbReference type="Pfam" id="PF25989">
    <property type="entry name" value="YknX_C"/>
    <property type="match status" value="1"/>
</dbReference>
<dbReference type="SUPFAM" id="SSF111369">
    <property type="entry name" value="HlyD-like secretion proteins"/>
    <property type="match status" value="1"/>
</dbReference>
<reference evidence="3 4" key="1">
    <citation type="submission" date="2024-05" db="EMBL/GenBank/DDBJ databases">
        <title>Halomonas sp. CS7 16S ribosomal RNA gene Genome sequencing and assembly.</title>
        <authorList>
            <person name="Yook S."/>
        </authorList>
    </citation>
    <scope>NUCLEOTIDE SEQUENCE [LARGE SCALE GENOMIC DNA]</scope>
    <source>
        <strain evidence="3 4">CS7</strain>
    </source>
</reference>
<evidence type="ECO:0000313" key="3">
    <source>
        <dbReference type="EMBL" id="MEQ6890414.1"/>
    </source>
</evidence>
<protein>
    <submittedName>
        <fullName evidence="3">HlyD family efflux transporter periplasmic adaptor subunit</fullName>
    </submittedName>
</protein>
<name>A0ABV1N9J1_9GAMM</name>
<dbReference type="RefSeq" id="WP_349759894.1">
    <property type="nucleotide sequence ID" value="NZ_JBEGCI010000021.1"/>
</dbReference>
<dbReference type="Gene3D" id="2.40.30.170">
    <property type="match status" value="1"/>
</dbReference>
<dbReference type="PANTHER" id="PTHR30469">
    <property type="entry name" value="MULTIDRUG RESISTANCE PROTEIN MDTA"/>
    <property type="match status" value="1"/>
</dbReference>
<dbReference type="EMBL" id="JBEGCI010000021">
    <property type="protein sequence ID" value="MEQ6890414.1"/>
    <property type="molecule type" value="Genomic_DNA"/>
</dbReference>
<evidence type="ECO:0000313" key="4">
    <source>
        <dbReference type="Proteomes" id="UP001472978"/>
    </source>
</evidence>
<keyword evidence="1" id="KW-0175">Coiled coil</keyword>
<proteinExistence type="predicted"/>
<dbReference type="Proteomes" id="UP001472978">
    <property type="component" value="Unassembled WGS sequence"/>
</dbReference>
<keyword evidence="4" id="KW-1185">Reference proteome</keyword>
<dbReference type="Gene3D" id="2.40.50.100">
    <property type="match status" value="1"/>
</dbReference>
<organism evidence="3 4">
    <name type="scientific">Halomonas pelophila</name>
    <dbReference type="NCBI Taxonomy" id="3151122"/>
    <lineage>
        <taxon>Bacteria</taxon>
        <taxon>Pseudomonadati</taxon>
        <taxon>Pseudomonadota</taxon>
        <taxon>Gammaproteobacteria</taxon>
        <taxon>Oceanospirillales</taxon>
        <taxon>Halomonadaceae</taxon>
        <taxon>Halomonas</taxon>
    </lineage>
</organism>
<gene>
    <name evidence="3" type="ORF">ABE957_17200</name>
</gene>
<evidence type="ECO:0000259" key="2">
    <source>
        <dbReference type="Pfam" id="PF25989"/>
    </source>
</evidence>
<feature type="domain" description="YknX-like C-terminal permuted SH3-like" evidence="2">
    <location>
        <begin position="332"/>
        <end position="399"/>
    </location>
</feature>
<evidence type="ECO:0000256" key="1">
    <source>
        <dbReference type="SAM" id="Coils"/>
    </source>
</evidence>